<feature type="transmembrane region" description="Helical" evidence="1">
    <location>
        <begin position="57"/>
        <end position="74"/>
    </location>
</feature>
<evidence type="ECO:0000256" key="1">
    <source>
        <dbReference type="SAM" id="Phobius"/>
    </source>
</evidence>
<proteinExistence type="predicted"/>
<keyword evidence="1" id="KW-1133">Transmembrane helix</keyword>
<keyword evidence="1" id="KW-0472">Membrane</keyword>
<dbReference type="RefSeq" id="WP_226185402.1">
    <property type="nucleotide sequence ID" value="NZ_JAJADQ010000005.1"/>
</dbReference>
<evidence type="ECO:0000313" key="3">
    <source>
        <dbReference type="Proteomes" id="UP001165297"/>
    </source>
</evidence>
<protein>
    <submittedName>
        <fullName evidence="2">Uncharacterized protein</fullName>
    </submittedName>
</protein>
<dbReference type="EMBL" id="JAJADQ010000005">
    <property type="protein sequence ID" value="MCB2378076.1"/>
    <property type="molecule type" value="Genomic_DNA"/>
</dbReference>
<dbReference type="Proteomes" id="UP001165297">
    <property type="component" value="Unassembled WGS sequence"/>
</dbReference>
<organism evidence="2 3">
    <name type="scientific">Hymenobacter nitidus</name>
    <dbReference type="NCBI Taxonomy" id="2880929"/>
    <lineage>
        <taxon>Bacteria</taxon>
        <taxon>Pseudomonadati</taxon>
        <taxon>Bacteroidota</taxon>
        <taxon>Cytophagia</taxon>
        <taxon>Cytophagales</taxon>
        <taxon>Hymenobacteraceae</taxon>
        <taxon>Hymenobacter</taxon>
    </lineage>
</organism>
<gene>
    <name evidence="2" type="ORF">LGH70_10815</name>
</gene>
<comment type="caution">
    <text evidence="2">The sequence shown here is derived from an EMBL/GenBank/DDBJ whole genome shotgun (WGS) entry which is preliminary data.</text>
</comment>
<name>A0ABS8ACQ3_9BACT</name>
<feature type="transmembrane region" description="Helical" evidence="1">
    <location>
        <begin position="95"/>
        <end position="118"/>
    </location>
</feature>
<keyword evidence="1" id="KW-0812">Transmembrane</keyword>
<sequence>MSKHRTVVMNRLLLFAGQVFRLTPAWLWWAMAGLVFGAVNMVFYQELWPNTPAAEDFFKVLILASMAAIPLAVVQTVRNFARTLQSSFWRLMWQLVVTACFLGVCGVLLVLLFVGIWMW</sequence>
<evidence type="ECO:0000313" key="2">
    <source>
        <dbReference type="EMBL" id="MCB2378076.1"/>
    </source>
</evidence>
<feature type="transmembrane region" description="Helical" evidence="1">
    <location>
        <begin position="12"/>
        <end position="37"/>
    </location>
</feature>
<reference evidence="2" key="1">
    <citation type="submission" date="2021-10" db="EMBL/GenBank/DDBJ databases">
        <authorList>
            <person name="Dean J.D."/>
            <person name="Kim M.K."/>
            <person name="Newey C.N."/>
            <person name="Stoker T.S."/>
            <person name="Thompson D.W."/>
            <person name="Grose J.H."/>
        </authorList>
    </citation>
    <scope>NUCLEOTIDE SEQUENCE</scope>
    <source>
        <strain evidence="2">BT635</strain>
    </source>
</reference>
<keyword evidence="3" id="KW-1185">Reference proteome</keyword>
<accession>A0ABS8ACQ3</accession>